<reference evidence="5" key="1">
    <citation type="journal article" date="2014" name="Int. J. Syst. Evol. Microbiol.">
        <title>Complete genome sequence of Corynebacterium casei LMG S-19264T (=DSM 44701T), isolated from a smear-ripened cheese.</title>
        <authorList>
            <consortium name="US DOE Joint Genome Institute (JGI-PGF)"/>
            <person name="Walter F."/>
            <person name="Albersmeier A."/>
            <person name="Kalinowski J."/>
            <person name="Ruckert C."/>
        </authorList>
    </citation>
    <scope>NUCLEOTIDE SEQUENCE</scope>
    <source>
        <strain evidence="5">CGMCC 1.3617</strain>
    </source>
</reference>
<organism evidence="5 6">
    <name type="scientific">Neoroseomonas lacus</name>
    <dbReference type="NCBI Taxonomy" id="287609"/>
    <lineage>
        <taxon>Bacteria</taxon>
        <taxon>Pseudomonadati</taxon>
        <taxon>Pseudomonadota</taxon>
        <taxon>Alphaproteobacteria</taxon>
        <taxon>Acetobacterales</taxon>
        <taxon>Acetobacteraceae</taxon>
        <taxon>Neoroseomonas</taxon>
    </lineage>
</organism>
<dbReference type="InterPro" id="IPR040442">
    <property type="entry name" value="Pyrv_kinase-like_dom_sf"/>
</dbReference>
<feature type="domain" description="HpcH/HpaI aldolase/citrate lyase" evidence="4">
    <location>
        <begin position="19"/>
        <end position="233"/>
    </location>
</feature>
<protein>
    <submittedName>
        <fullName evidence="5">2-dehydro-3-deoxyglucarate aldolase</fullName>
    </submittedName>
</protein>
<keyword evidence="6" id="KW-1185">Reference proteome</keyword>
<dbReference type="InterPro" id="IPR005000">
    <property type="entry name" value="Aldolase/citrate-lyase_domain"/>
</dbReference>
<evidence type="ECO:0000256" key="2">
    <source>
        <dbReference type="ARBA" id="ARBA00022723"/>
    </source>
</evidence>
<comment type="similarity">
    <text evidence="1">Belongs to the HpcH/HpaI aldolase family.</text>
</comment>
<evidence type="ECO:0000313" key="5">
    <source>
        <dbReference type="EMBL" id="GGJ05544.1"/>
    </source>
</evidence>
<dbReference type="Pfam" id="PF03328">
    <property type="entry name" value="HpcH_HpaI"/>
    <property type="match status" value="1"/>
</dbReference>
<dbReference type="Gene3D" id="3.20.20.60">
    <property type="entry name" value="Phosphoenolpyruvate-binding domains"/>
    <property type="match status" value="1"/>
</dbReference>
<keyword evidence="2" id="KW-0479">Metal-binding</keyword>
<evidence type="ECO:0000259" key="4">
    <source>
        <dbReference type="Pfam" id="PF03328"/>
    </source>
</evidence>
<dbReference type="GO" id="GO:0016832">
    <property type="term" value="F:aldehyde-lyase activity"/>
    <property type="evidence" value="ECO:0007669"/>
    <property type="project" value="TreeGrafter"/>
</dbReference>
<evidence type="ECO:0000256" key="1">
    <source>
        <dbReference type="ARBA" id="ARBA00005568"/>
    </source>
</evidence>
<name>A0A917NJP6_9PROT</name>
<dbReference type="PANTHER" id="PTHR30502">
    <property type="entry name" value="2-KETO-3-DEOXY-L-RHAMNONATE ALDOLASE"/>
    <property type="match status" value="1"/>
</dbReference>
<evidence type="ECO:0000313" key="6">
    <source>
        <dbReference type="Proteomes" id="UP000661507"/>
    </source>
</evidence>
<dbReference type="PANTHER" id="PTHR30502:SF0">
    <property type="entry name" value="PHOSPHOENOLPYRUVATE CARBOXYLASE FAMILY PROTEIN"/>
    <property type="match status" value="1"/>
</dbReference>
<dbReference type="GO" id="GO:0005737">
    <property type="term" value="C:cytoplasm"/>
    <property type="evidence" value="ECO:0007669"/>
    <property type="project" value="TreeGrafter"/>
</dbReference>
<keyword evidence="3" id="KW-0456">Lyase</keyword>
<comment type="caution">
    <text evidence="5">The sequence shown here is derived from an EMBL/GenBank/DDBJ whole genome shotgun (WGS) entry which is preliminary data.</text>
</comment>
<dbReference type="RefSeq" id="WP_188965858.1">
    <property type="nucleotide sequence ID" value="NZ_BMKW01000002.1"/>
</dbReference>
<dbReference type="InterPro" id="IPR015813">
    <property type="entry name" value="Pyrv/PenolPyrv_kinase-like_dom"/>
</dbReference>
<dbReference type="GO" id="GO:0046872">
    <property type="term" value="F:metal ion binding"/>
    <property type="evidence" value="ECO:0007669"/>
    <property type="project" value="UniProtKB-KW"/>
</dbReference>
<gene>
    <name evidence="5" type="ORF">GCM10011320_10510</name>
</gene>
<sequence>MSQRATLKAKLRAREPMFACFCSMPSPDMVEMIGYAGFDYVIIDAEHGTISPETMVHMIRAADVAGIPALVRVPSASEFHILGVLEMGAAGVQVPHVRNADQAREIVKHALYSPLGERGISSRTRAAMHGMVRPADYLSSQAQQTSIVLMIEDAATIPEVDAIARVPGVDAIFVGPSDLSASLGRIGNPKHPDVVAALDTIHRKVLAAEGPALATTIQTAADIPAIRAAGATALCLNAVYILATRLQAVVKELHPEVRP</sequence>
<evidence type="ECO:0000256" key="3">
    <source>
        <dbReference type="ARBA" id="ARBA00023239"/>
    </source>
</evidence>
<proteinExistence type="inferred from homology"/>
<reference evidence="5" key="2">
    <citation type="submission" date="2020-09" db="EMBL/GenBank/DDBJ databases">
        <authorList>
            <person name="Sun Q."/>
            <person name="Zhou Y."/>
        </authorList>
    </citation>
    <scope>NUCLEOTIDE SEQUENCE</scope>
    <source>
        <strain evidence="5">CGMCC 1.3617</strain>
    </source>
</reference>
<dbReference type="Proteomes" id="UP000661507">
    <property type="component" value="Unassembled WGS sequence"/>
</dbReference>
<dbReference type="AlphaFoldDB" id="A0A917NJP6"/>
<accession>A0A917NJP6</accession>
<dbReference type="SUPFAM" id="SSF51621">
    <property type="entry name" value="Phosphoenolpyruvate/pyruvate domain"/>
    <property type="match status" value="1"/>
</dbReference>
<dbReference type="EMBL" id="BMKW01000002">
    <property type="protein sequence ID" value="GGJ05544.1"/>
    <property type="molecule type" value="Genomic_DNA"/>
</dbReference>
<dbReference type="InterPro" id="IPR050251">
    <property type="entry name" value="HpcH-HpaI_aldolase"/>
</dbReference>